<reference evidence="1 2" key="1">
    <citation type="journal article" date="2018" name="G3 (Bethesda)">
        <title>Phylogenetic and Phylogenomic Definition of Rhizopus Species.</title>
        <authorList>
            <person name="Gryganskyi A.P."/>
            <person name="Golan J."/>
            <person name="Dolatabadi S."/>
            <person name="Mondo S."/>
            <person name="Robb S."/>
            <person name="Idnurm A."/>
            <person name="Muszewska A."/>
            <person name="Steczkiewicz K."/>
            <person name="Masonjones S."/>
            <person name="Liao H.L."/>
            <person name="Gajdeczka M.T."/>
            <person name="Anike F."/>
            <person name="Vuek A."/>
            <person name="Anishchenko I.M."/>
            <person name="Voigt K."/>
            <person name="de Hoog G.S."/>
            <person name="Smith M.E."/>
            <person name="Heitman J."/>
            <person name="Vilgalys R."/>
            <person name="Stajich J.E."/>
        </authorList>
    </citation>
    <scope>NUCLEOTIDE SEQUENCE [LARGE SCALE GENOMIC DNA]</scope>
    <source>
        <strain evidence="1 2">LSU 92-RS-03</strain>
    </source>
</reference>
<gene>
    <name evidence="1" type="ORF">CU098_004235</name>
</gene>
<accession>A0A367JW45</accession>
<evidence type="ECO:0008006" key="3">
    <source>
        <dbReference type="Google" id="ProtNLM"/>
    </source>
</evidence>
<evidence type="ECO:0000313" key="1">
    <source>
        <dbReference type="EMBL" id="RCH94163.1"/>
    </source>
</evidence>
<dbReference type="STRING" id="4846.A0A367JW45"/>
<keyword evidence="2" id="KW-1185">Reference proteome</keyword>
<sequence>MASHLETIFNGSLLPAESSPFVVTISPAPHDEMLPLDLDDVTSAIQKLLSRKAPGVDHIRVETLITPALAFLDIKSAYDTVDHNVIWCRLQPTVSPALLALLQNMFNDISIEVLLSNTKSYSFTPRTGVLQDMFANDLITSINCLLYVDDVVLIATKETFQPLLDQCTEHSLTLGY</sequence>
<dbReference type="EMBL" id="PJQM01002593">
    <property type="protein sequence ID" value="RCH94163.1"/>
    <property type="molecule type" value="Genomic_DNA"/>
</dbReference>
<protein>
    <recommendedName>
        <fullName evidence="3">Reverse transcriptase domain-containing protein</fullName>
    </recommendedName>
</protein>
<organism evidence="1 2">
    <name type="scientific">Rhizopus stolonifer</name>
    <name type="common">Rhizopus nigricans</name>
    <dbReference type="NCBI Taxonomy" id="4846"/>
    <lineage>
        <taxon>Eukaryota</taxon>
        <taxon>Fungi</taxon>
        <taxon>Fungi incertae sedis</taxon>
        <taxon>Mucoromycota</taxon>
        <taxon>Mucoromycotina</taxon>
        <taxon>Mucoromycetes</taxon>
        <taxon>Mucorales</taxon>
        <taxon>Mucorineae</taxon>
        <taxon>Rhizopodaceae</taxon>
        <taxon>Rhizopus</taxon>
    </lineage>
</organism>
<proteinExistence type="predicted"/>
<dbReference type="OrthoDB" id="2226591at2759"/>
<dbReference type="Proteomes" id="UP000253551">
    <property type="component" value="Unassembled WGS sequence"/>
</dbReference>
<name>A0A367JW45_RHIST</name>
<dbReference type="AlphaFoldDB" id="A0A367JW45"/>
<evidence type="ECO:0000313" key="2">
    <source>
        <dbReference type="Proteomes" id="UP000253551"/>
    </source>
</evidence>
<comment type="caution">
    <text evidence="1">The sequence shown here is derived from an EMBL/GenBank/DDBJ whole genome shotgun (WGS) entry which is preliminary data.</text>
</comment>